<proteinExistence type="predicted"/>
<organism evidence="1 2">
    <name type="scientific">Martelella mediterranea</name>
    <dbReference type="NCBI Taxonomy" id="293089"/>
    <lineage>
        <taxon>Bacteria</taxon>
        <taxon>Pseudomonadati</taxon>
        <taxon>Pseudomonadota</taxon>
        <taxon>Alphaproteobacteria</taxon>
        <taxon>Hyphomicrobiales</taxon>
        <taxon>Aurantimonadaceae</taxon>
        <taxon>Martelella</taxon>
    </lineage>
</organism>
<dbReference type="AlphaFoldDB" id="A0A4R3NTA8"/>
<dbReference type="EMBL" id="SMAR01000012">
    <property type="protein sequence ID" value="TCT39573.1"/>
    <property type="molecule type" value="Genomic_DNA"/>
</dbReference>
<gene>
    <name evidence="1" type="ORF">EDC90_101271</name>
</gene>
<comment type="caution">
    <text evidence="1">The sequence shown here is derived from an EMBL/GenBank/DDBJ whole genome shotgun (WGS) entry which is preliminary data.</text>
</comment>
<reference evidence="1 2" key="1">
    <citation type="submission" date="2019-03" db="EMBL/GenBank/DDBJ databases">
        <title>Freshwater and sediment microbial communities from various areas in North America, analyzing microbe dynamics in response to fracking.</title>
        <authorList>
            <person name="Lamendella R."/>
        </authorList>
    </citation>
    <scope>NUCLEOTIDE SEQUENCE [LARGE SCALE GENOMIC DNA]</scope>
    <source>
        <strain evidence="1 2">175.2</strain>
    </source>
</reference>
<keyword evidence="2" id="KW-1185">Reference proteome</keyword>
<accession>A0A4R3NTA8</accession>
<evidence type="ECO:0000313" key="2">
    <source>
        <dbReference type="Proteomes" id="UP000295097"/>
    </source>
</evidence>
<name>A0A4R3NTA8_9HYPH</name>
<sequence>MGVDFLFGPGAEGLGENLALNKTSRVVHMRLPVTSICCNPCPSCIVDNSGDFAAKTDDTIILQLACHTAGGAQG</sequence>
<dbReference type="Proteomes" id="UP000295097">
    <property type="component" value="Unassembled WGS sequence"/>
</dbReference>
<protein>
    <submittedName>
        <fullName evidence="1">Uncharacterized protein</fullName>
    </submittedName>
</protein>
<evidence type="ECO:0000313" key="1">
    <source>
        <dbReference type="EMBL" id="TCT39573.1"/>
    </source>
</evidence>